<comment type="caution">
    <text evidence="2">The sequence shown here is derived from an EMBL/GenBank/DDBJ whole genome shotgun (WGS) entry which is preliminary data.</text>
</comment>
<evidence type="ECO:0000313" key="3">
    <source>
        <dbReference type="Proteomes" id="UP000887116"/>
    </source>
</evidence>
<sequence>MGPTILQLISSIKNNQDGRCLLKALEIINWSSENRSHKNISAESSEINRVAVKLPPFWRNKPNLWFFQLEAQFDVANITQDQTKYNIVLSALDEHILDFIEDILSNPPTENKNIALKSALLSRLTDSEEAKLKKLLGDLQLGACHPSDLMRQMKNLAGSKISELLKTLWDKRLQQQVQAFLSVSKATLTNLAEMADKIMSVYNPTDILSVNKQDQSHAISCPCEDNSHLSSIEASIESLAQQTHKLHSPNYNKPRYRDFLYDSKLASPSSFVQQLRNTLADLRPVLPSHHTKQKPFIFWDLATCTHVFVHTDSVRTSLQPPYEGPYPVIKRYAKYFDISIKGVSRTISIDRLKPCFFTDPDPYKPTLVDKFLTTSTSPSTVLATPHHSQQSTSKQYSKLRVRFAEPPAQYVTRSGRAVHPSKRFL</sequence>
<dbReference type="PANTHER" id="PTHR33327:SF3">
    <property type="entry name" value="RNA-DIRECTED DNA POLYMERASE"/>
    <property type="match status" value="1"/>
</dbReference>
<reference evidence="2" key="1">
    <citation type="submission" date="2020-07" db="EMBL/GenBank/DDBJ databases">
        <title>Multicomponent nature underlies the extraordinary mechanical properties of spider dragline silk.</title>
        <authorList>
            <person name="Kono N."/>
            <person name="Nakamura H."/>
            <person name="Mori M."/>
            <person name="Yoshida Y."/>
            <person name="Ohtoshi R."/>
            <person name="Malay A.D."/>
            <person name="Moran D.A.P."/>
            <person name="Tomita M."/>
            <person name="Numata K."/>
            <person name="Arakawa K."/>
        </authorList>
    </citation>
    <scope>NUCLEOTIDE SEQUENCE</scope>
</reference>
<accession>A0A8X6LFG6</accession>
<evidence type="ECO:0000313" key="2">
    <source>
        <dbReference type="EMBL" id="GFR07885.1"/>
    </source>
</evidence>
<dbReference type="EMBL" id="BMAO01016346">
    <property type="protein sequence ID" value="GFR07885.1"/>
    <property type="molecule type" value="Genomic_DNA"/>
</dbReference>
<dbReference type="InterPro" id="IPR055469">
    <property type="entry name" value="DUF7041"/>
</dbReference>
<evidence type="ECO:0000259" key="1">
    <source>
        <dbReference type="Pfam" id="PF23055"/>
    </source>
</evidence>
<name>A0A8X6LFG6_TRICU</name>
<protein>
    <recommendedName>
        <fullName evidence="1">DUF7041 domain-containing protein</fullName>
    </recommendedName>
</protein>
<dbReference type="Pfam" id="PF23055">
    <property type="entry name" value="DUF7041"/>
    <property type="match status" value="1"/>
</dbReference>
<organism evidence="2 3">
    <name type="scientific">Trichonephila clavata</name>
    <name type="common">Joro spider</name>
    <name type="synonym">Nephila clavata</name>
    <dbReference type="NCBI Taxonomy" id="2740835"/>
    <lineage>
        <taxon>Eukaryota</taxon>
        <taxon>Metazoa</taxon>
        <taxon>Ecdysozoa</taxon>
        <taxon>Arthropoda</taxon>
        <taxon>Chelicerata</taxon>
        <taxon>Arachnida</taxon>
        <taxon>Araneae</taxon>
        <taxon>Araneomorphae</taxon>
        <taxon>Entelegynae</taxon>
        <taxon>Araneoidea</taxon>
        <taxon>Nephilidae</taxon>
        <taxon>Trichonephila</taxon>
    </lineage>
</organism>
<feature type="domain" description="DUF7041" evidence="1">
    <location>
        <begin position="54"/>
        <end position="136"/>
    </location>
</feature>
<dbReference type="Proteomes" id="UP000887116">
    <property type="component" value="Unassembled WGS sequence"/>
</dbReference>
<proteinExistence type="predicted"/>
<dbReference type="AlphaFoldDB" id="A0A8X6LFG6"/>
<dbReference type="OrthoDB" id="6509944at2759"/>
<gene>
    <name evidence="2" type="primary">AVEN_51739_1</name>
    <name evidence="2" type="ORF">TNCT_222271</name>
</gene>
<keyword evidence="3" id="KW-1185">Reference proteome</keyword>
<dbReference type="PANTHER" id="PTHR33327">
    <property type="entry name" value="ENDONUCLEASE"/>
    <property type="match status" value="1"/>
</dbReference>